<sequence>MDERIAPSAREDVDILAMVKAVCVTDFYKADFEDTTLKRISDAVPYETVRDHYLKIAGRIFGDI</sequence>
<dbReference type="AlphaFoldDB" id="A0A1I5PZX9"/>
<accession>A0A1I5PZX9</accession>
<gene>
    <name evidence="1" type="ORF">SAMN04487928_101218</name>
</gene>
<organism evidence="1 2">
    <name type="scientific">Butyrivibrio proteoclasticus</name>
    <dbReference type="NCBI Taxonomy" id="43305"/>
    <lineage>
        <taxon>Bacteria</taxon>
        <taxon>Bacillati</taxon>
        <taxon>Bacillota</taxon>
        <taxon>Clostridia</taxon>
        <taxon>Lachnospirales</taxon>
        <taxon>Lachnospiraceae</taxon>
        <taxon>Butyrivibrio</taxon>
    </lineage>
</organism>
<keyword evidence="2" id="KW-1185">Reference proteome</keyword>
<evidence type="ECO:0000313" key="2">
    <source>
        <dbReference type="Proteomes" id="UP000182624"/>
    </source>
</evidence>
<proteinExistence type="predicted"/>
<reference evidence="2" key="1">
    <citation type="submission" date="2016-10" db="EMBL/GenBank/DDBJ databases">
        <authorList>
            <person name="Varghese N."/>
            <person name="Submissions S."/>
        </authorList>
    </citation>
    <scope>NUCLEOTIDE SEQUENCE [LARGE SCALE GENOMIC DNA]</scope>
    <source>
        <strain evidence="2">P18</strain>
    </source>
</reference>
<dbReference type="EMBL" id="FOXO01000001">
    <property type="protein sequence ID" value="SFP39261.1"/>
    <property type="molecule type" value="Genomic_DNA"/>
</dbReference>
<dbReference type="RefSeq" id="WP_074883061.1">
    <property type="nucleotide sequence ID" value="NZ_FOXO01000001.1"/>
</dbReference>
<evidence type="ECO:0000313" key="1">
    <source>
        <dbReference type="EMBL" id="SFP39261.1"/>
    </source>
</evidence>
<name>A0A1I5PZX9_9FIRM</name>
<protein>
    <submittedName>
        <fullName evidence="1">Uncharacterized protein</fullName>
    </submittedName>
</protein>
<dbReference type="Proteomes" id="UP000182624">
    <property type="component" value="Unassembled WGS sequence"/>
</dbReference>
<dbReference type="OrthoDB" id="9780929at2"/>